<dbReference type="InterPro" id="IPR011990">
    <property type="entry name" value="TPR-like_helical_dom_sf"/>
</dbReference>
<organism evidence="9 10">
    <name type="scientific">Mucilaginibacter paludis DSM 18603</name>
    <dbReference type="NCBI Taxonomy" id="714943"/>
    <lineage>
        <taxon>Bacteria</taxon>
        <taxon>Pseudomonadati</taxon>
        <taxon>Bacteroidota</taxon>
        <taxon>Sphingobacteriia</taxon>
        <taxon>Sphingobacteriales</taxon>
        <taxon>Sphingobacteriaceae</taxon>
        <taxon>Mucilaginibacter</taxon>
    </lineage>
</organism>
<keyword evidence="4 6" id="KW-0472">Membrane</keyword>
<dbReference type="GO" id="GO:0009279">
    <property type="term" value="C:cell outer membrane"/>
    <property type="evidence" value="ECO:0007669"/>
    <property type="project" value="UniProtKB-SubCell"/>
</dbReference>
<keyword evidence="5" id="KW-0998">Cell outer membrane</keyword>
<evidence type="ECO:0000256" key="1">
    <source>
        <dbReference type="ARBA" id="ARBA00004442"/>
    </source>
</evidence>
<dbReference type="Proteomes" id="UP000002774">
    <property type="component" value="Chromosome"/>
</dbReference>
<keyword evidence="10" id="KW-1185">Reference proteome</keyword>
<dbReference type="RefSeq" id="WP_008505832.1">
    <property type="nucleotide sequence ID" value="NZ_CM001403.1"/>
</dbReference>
<keyword evidence="6" id="KW-0812">Transmembrane</keyword>
<dbReference type="SUPFAM" id="SSF48452">
    <property type="entry name" value="TPR-like"/>
    <property type="match status" value="1"/>
</dbReference>
<dbReference type="HOGENOM" id="CLU_015553_3_1_10"/>
<dbReference type="EMBL" id="CM001403">
    <property type="protein sequence ID" value="EHQ25939.1"/>
    <property type="molecule type" value="Genomic_DNA"/>
</dbReference>
<feature type="domain" description="RagB/SusD" evidence="7">
    <location>
        <begin position="314"/>
        <end position="438"/>
    </location>
</feature>
<dbReference type="OrthoDB" id="621570at2"/>
<comment type="similarity">
    <text evidence="2">Belongs to the SusD family.</text>
</comment>
<dbReference type="InterPro" id="IPR033985">
    <property type="entry name" value="SusD-like_N"/>
</dbReference>
<keyword evidence="3" id="KW-0732">Signal</keyword>
<feature type="transmembrane region" description="Helical" evidence="6">
    <location>
        <begin position="12"/>
        <end position="34"/>
    </location>
</feature>
<protein>
    <submittedName>
        <fullName evidence="9">RagB/SusD domain-containing protein</fullName>
    </submittedName>
</protein>
<feature type="domain" description="SusD-like N-terminal" evidence="8">
    <location>
        <begin position="60"/>
        <end position="241"/>
    </location>
</feature>
<dbReference type="STRING" id="714943.Mucpa_1785"/>
<dbReference type="Gene3D" id="1.25.40.390">
    <property type="match status" value="1"/>
</dbReference>
<evidence type="ECO:0000256" key="2">
    <source>
        <dbReference type="ARBA" id="ARBA00006275"/>
    </source>
</evidence>
<proteinExistence type="inferred from homology"/>
<evidence type="ECO:0000256" key="3">
    <source>
        <dbReference type="ARBA" id="ARBA00022729"/>
    </source>
</evidence>
<dbReference type="AlphaFoldDB" id="H1YA58"/>
<dbReference type="InterPro" id="IPR012944">
    <property type="entry name" value="SusD_RagB_dom"/>
</dbReference>
<dbReference type="eggNOG" id="COG2913">
    <property type="taxonomic scope" value="Bacteria"/>
</dbReference>
<sequence length="476" mass="52187">MKKDQKDNYPHHIKYGAVYKITVLVISCFMLSSLNSCKKLLDINPSGSTILQSSVFTDSVTIQAAIAGMYVNGLALQSSPYRFSLSTIPGFTADELQYIGPLNDPYINNNILSSDDGTGAIYNQSYSAIYNANALIAGVTGNGAISVRFQNQAIAEARFIRAFAYFYLVNSFGDVPLVLNTDPGVNNTLPRTPVATIYSQIIADLKFAQATLPADYTTISGGARTRVNKLIATAMLARVDLYTGNWADAEAQATTIINNSLFTLPTDLTKIFTPAGSTPAEAIWQLYNDGNGYTYYASSIFSQTSKIPTYYISNSLINSFEPGDARKAAWTTSVAYQGTNYTYPSKYKNVTLSANAEYYTVLRLAEQFLIRAEARLMQNNPTGAQSDINMIRQRAGLAATTVTGTTDLMAAIVQERKIEFNCEWGHRWYDLKRWGTINAVLGAAKPTFWKPTAALYPLPTAEITLDPNISQNPGYN</sequence>
<dbReference type="Pfam" id="PF14322">
    <property type="entry name" value="SusD-like_3"/>
    <property type="match status" value="1"/>
</dbReference>
<gene>
    <name evidence="9" type="ORF">Mucpa_1785</name>
</gene>
<dbReference type="CDD" id="cd08977">
    <property type="entry name" value="SusD"/>
    <property type="match status" value="1"/>
</dbReference>
<accession>H1YA58</accession>
<reference evidence="9" key="1">
    <citation type="submission" date="2011-09" db="EMBL/GenBank/DDBJ databases">
        <title>The permanent draft genome of Mucilaginibacter paludis DSM 18603.</title>
        <authorList>
            <consortium name="US DOE Joint Genome Institute (JGI-PGF)"/>
            <person name="Lucas S."/>
            <person name="Han J."/>
            <person name="Lapidus A."/>
            <person name="Bruce D."/>
            <person name="Goodwin L."/>
            <person name="Pitluck S."/>
            <person name="Peters L."/>
            <person name="Kyrpides N."/>
            <person name="Mavromatis K."/>
            <person name="Ivanova N."/>
            <person name="Mikhailova N."/>
            <person name="Held B."/>
            <person name="Detter J.C."/>
            <person name="Tapia R."/>
            <person name="Han C."/>
            <person name="Land M."/>
            <person name="Hauser L."/>
            <person name="Markowitz V."/>
            <person name="Cheng J.-F."/>
            <person name="Hugenholtz P."/>
            <person name="Woyke T."/>
            <person name="Wu D."/>
            <person name="Tindall B."/>
            <person name="Brambilla E."/>
            <person name="Klenk H.-P."/>
            <person name="Eisen J.A."/>
        </authorList>
    </citation>
    <scope>NUCLEOTIDE SEQUENCE [LARGE SCALE GENOMIC DNA]</scope>
    <source>
        <strain evidence="9">DSM 18603</strain>
    </source>
</reference>
<evidence type="ECO:0000313" key="10">
    <source>
        <dbReference type="Proteomes" id="UP000002774"/>
    </source>
</evidence>
<evidence type="ECO:0000313" key="9">
    <source>
        <dbReference type="EMBL" id="EHQ25939.1"/>
    </source>
</evidence>
<comment type="subcellular location">
    <subcellularLocation>
        <location evidence="1">Cell outer membrane</location>
    </subcellularLocation>
</comment>
<evidence type="ECO:0000259" key="8">
    <source>
        <dbReference type="Pfam" id="PF14322"/>
    </source>
</evidence>
<evidence type="ECO:0000256" key="5">
    <source>
        <dbReference type="ARBA" id="ARBA00023237"/>
    </source>
</evidence>
<evidence type="ECO:0000259" key="7">
    <source>
        <dbReference type="Pfam" id="PF07980"/>
    </source>
</evidence>
<name>H1YA58_9SPHI</name>
<keyword evidence="6" id="KW-1133">Transmembrane helix</keyword>
<dbReference type="Pfam" id="PF07980">
    <property type="entry name" value="SusD_RagB"/>
    <property type="match status" value="1"/>
</dbReference>
<evidence type="ECO:0000256" key="6">
    <source>
        <dbReference type="SAM" id="Phobius"/>
    </source>
</evidence>
<evidence type="ECO:0000256" key="4">
    <source>
        <dbReference type="ARBA" id="ARBA00023136"/>
    </source>
</evidence>